<evidence type="ECO:0000259" key="1">
    <source>
        <dbReference type="Pfam" id="PF00561"/>
    </source>
</evidence>
<keyword evidence="3" id="KW-1185">Reference proteome</keyword>
<dbReference type="Proteomes" id="UP000253090">
    <property type="component" value="Unassembled WGS sequence"/>
</dbReference>
<feature type="domain" description="AB hydrolase-1" evidence="1">
    <location>
        <begin position="7"/>
        <end position="202"/>
    </location>
</feature>
<dbReference type="AlphaFoldDB" id="A0A369AXX1"/>
<evidence type="ECO:0000313" key="2">
    <source>
        <dbReference type="EMBL" id="RCX14001.1"/>
    </source>
</evidence>
<dbReference type="EMBL" id="QPJW01000018">
    <property type="protein sequence ID" value="RCX14001.1"/>
    <property type="molecule type" value="Genomic_DNA"/>
</dbReference>
<dbReference type="PANTHER" id="PTHR43798">
    <property type="entry name" value="MONOACYLGLYCEROL LIPASE"/>
    <property type="match status" value="1"/>
</dbReference>
<sequence length="221" mass="24627">MRGQAGKYRIIAPSRFGYLGSTIPDDSSPSAQARAYLELLDSLSIEQVYVLGTSAGGTIAIRFALAYPERTKGLVLYSSASPWPEEPKKYSKHEGPPAFFCKDYPMWLLRPLLRPLMGMSKDTVYTMLPLGKRKQGMQIDAKIVNPGMAGNFAEYPIEELQVPSLIIAAKDDNLADSRSMEQVLSRFPNATWLPFEDGGHLMVGHEKEIENARDNFVRDNP</sequence>
<dbReference type="InterPro" id="IPR000073">
    <property type="entry name" value="AB_hydrolase_1"/>
</dbReference>
<proteinExistence type="predicted"/>
<accession>A0A369AXX1</accession>
<dbReference type="PRINTS" id="PR00111">
    <property type="entry name" value="ABHYDROLASE"/>
</dbReference>
<protein>
    <submittedName>
        <fullName evidence="2">Pimeloyl-ACP methyl ester carboxylesterase</fullName>
    </submittedName>
</protein>
<dbReference type="SUPFAM" id="SSF53474">
    <property type="entry name" value="alpha/beta-Hydrolases"/>
    <property type="match status" value="1"/>
</dbReference>
<dbReference type="Gene3D" id="3.40.50.1820">
    <property type="entry name" value="alpha/beta hydrolase"/>
    <property type="match status" value="1"/>
</dbReference>
<dbReference type="InterPro" id="IPR050266">
    <property type="entry name" value="AB_hydrolase_sf"/>
</dbReference>
<dbReference type="GO" id="GO:0016020">
    <property type="term" value="C:membrane"/>
    <property type="evidence" value="ECO:0007669"/>
    <property type="project" value="TreeGrafter"/>
</dbReference>
<organism evidence="2 3">
    <name type="scientific">Fontibacillus phaseoli</name>
    <dbReference type="NCBI Taxonomy" id="1416533"/>
    <lineage>
        <taxon>Bacteria</taxon>
        <taxon>Bacillati</taxon>
        <taxon>Bacillota</taxon>
        <taxon>Bacilli</taxon>
        <taxon>Bacillales</taxon>
        <taxon>Paenibacillaceae</taxon>
        <taxon>Fontibacillus</taxon>
    </lineage>
</organism>
<dbReference type="Pfam" id="PF00561">
    <property type="entry name" value="Abhydrolase_1"/>
    <property type="match status" value="1"/>
</dbReference>
<name>A0A369AXX1_9BACL</name>
<gene>
    <name evidence="2" type="ORF">DFP94_11853</name>
</gene>
<dbReference type="PANTHER" id="PTHR43798:SF33">
    <property type="entry name" value="HYDROLASE, PUTATIVE (AFU_ORTHOLOGUE AFUA_2G14860)-RELATED"/>
    <property type="match status" value="1"/>
</dbReference>
<comment type="caution">
    <text evidence="2">The sequence shown here is derived from an EMBL/GenBank/DDBJ whole genome shotgun (WGS) entry which is preliminary data.</text>
</comment>
<reference evidence="2 3" key="1">
    <citation type="submission" date="2018-07" db="EMBL/GenBank/DDBJ databases">
        <title>Genomic Encyclopedia of Type Strains, Phase III (KMG-III): the genomes of soil and plant-associated and newly described type strains.</title>
        <authorList>
            <person name="Whitman W."/>
        </authorList>
    </citation>
    <scope>NUCLEOTIDE SEQUENCE [LARGE SCALE GENOMIC DNA]</scope>
    <source>
        <strain evidence="2 3">CECT 8333</strain>
    </source>
</reference>
<dbReference type="InterPro" id="IPR029058">
    <property type="entry name" value="AB_hydrolase_fold"/>
</dbReference>
<evidence type="ECO:0000313" key="3">
    <source>
        <dbReference type="Proteomes" id="UP000253090"/>
    </source>
</evidence>